<dbReference type="AlphaFoldDB" id="A0A9E7EGD2"/>
<name>A0A9E7EGD2_9LILI</name>
<evidence type="ECO:0000313" key="2">
    <source>
        <dbReference type="EMBL" id="URD75393.1"/>
    </source>
</evidence>
<dbReference type="EMBL" id="CP097502">
    <property type="protein sequence ID" value="URD75393.1"/>
    <property type="molecule type" value="Genomic_DNA"/>
</dbReference>
<organism evidence="2 3">
    <name type="scientific">Musa troglodytarum</name>
    <name type="common">fe'i banana</name>
    <dbReference type="NCBI Taxonomy" id="320322"/>
    <lineage>
        <taxon>Eukaryota</taxon>
        <taxon>Viridiplantae</taxon>
        <taxon>Streptophyta</taxon>
        <taxon>Embryophyta</taxon>
        <taxon>Tracheophyta</taxon>
        <taxon>Spermatophyta</taxon>
        <taxon>Magnoliopsida</taxon>
        <taxon>Liliopsida</taxon>
        <taxon>Zingiberales</taxon>
        <taxon>Musaceae</taxon>
        <taxon>Musa</taxon>
    </lineage>
</organism>
<sequence>MTSSPLLSSFTPAFDYPTSLLLCLAPRTRRVDHGTGLRGQGKEGRGAYRREPDLSVGGVGRSTLRPAFVQVPFPATSAHATPRDLVGAGAIDEPEPYRDDPWVPGFSAAHPRVTLSEVLTRTTERWTGTPVLRSASVIVIRATRTLNALGTDL</sequence>
<feature type="compositionally biased region" description="Basic and acidic residues" evidence="1">
    <location>
        <begin position="32"/>
        <end position="53"/>
    </location>
</feature>
<dbReference type="Proteomes" id="UP001055439">
    <property type="component" value="Chromosome 1"/>
</dbReference>
<accession>A0A9E7EGD2</accession>
<feature type="region of interest" description="Disordered" evidence="1">
    <location>
        <begin position="32"/>
        <end position="54"/>
    </location>
</feature>
<proteinExistence type="predicted"/>
<evidence type="ECO:0000313" key="3">
    <source>
        <dbReference type="Proteomes" id="UP001055439"/>
    </source>
</evidence>
<protein>
    <submittedName>
        <fullName evidence="2">Uncharacterized protein</fullName>
    </submittedName>
</protein>
<reference evidence="2" key="1">
    <citation type="submission" date="2022-05" db="EMBL/GenBank/DDBJ databases">
        <title>The Musa troglodytarum L. genome provides insights into the mechanism of non-climacteric behaviour and enrichment of carotenoids.</title>
        <authorList>
            <person name="Wang J."/>
        </authorList>
    </citation>
    <scope>NUCLEOTIDE SEQUENCE</scope>
    <source>
        <tissue evidence="2">Leaf</tissue>
    </source>
</reference>
<evidence type="ECO:0000256" key="1">
    <source>
        <dbReference type="SAM" id="MobiDB-lite"/>
    </source>
</evidence>
<keyword evidence="3" id="KW-1185">Reference proteome</keyword>
<gene>
    <name evidence="2" type="ORF">MUK42_21784</name>
</gene>